<dbReference type="AlphaFoldDB" id="A0A3B0UZK4"/>
<dbReference type="EMBL" id="UOEQ01000589">
    <property type="protein sequence ID" value="VAW25236.1"/>
    <property type="molecule type" value="Genomic_DNA"/>
</dbReference>
<evidence type="ECO:0000313" key="1">
    <source>
        <dbReference type="EMBL" id="VAW25236.1"/>
    </source>
</evidence>
<name>A0A3B0UZK4_9ZZZZ</name>
<proteinExistence type="predicted"/>
<gene>
    <name evidence="1" type="ORF">MNBD_ALPHA11-706</name>
</gene>
<protein>
    <submittedName>
        <fullName evidence="1">Uncharacterized protein</fullName>
    </submittedName>
</protein>
<organism evidence="1">
    <name type="scientific">hydrothermal vent metagenome</name>
    <dbReference type="NCBI Taxonomy" id="652676"/>
    <lineage>
        <taxon>unclassified sequences</taxon>
        <taxon>metagenomes</taxon>
        <taxon>ecological metagenomes</taxon>
    </lineage>
</organism>
<sequence>MIMHLTHVHLPTGNTYVKTRKNRPKKSIETHKFLAPVTTKKTKPPPVEPL</sequence>
<accession>A0A3B0UZK4</accession>
<reference evidence="1" key="1">
    <citation type="submission" date="2018-06" db="EMBL/GenBank/DDBJ databases">
        <authorList>
            <person name="Zhirakovskaya E."/>
        </authorList>
    </citation>
    <scope>NUCLEOTIDE SEQUENCE</scope>
</reference>